<sequence>MPIAQFYTLRLSSPLSPFSSWLFSCPASHPDTSHHGITYACALDQGKGGRIADIRKRFAVSRRLEEESQTRQASIGTTTNASPKFFGAAAATKGADARSPQWNPFAFEPSMRRLIALEAQTGNRERVTVRAE</sequence>
<accession>A0A7S2U2P4</accession>
<proteinExistence type="predicted"/>
<name>A0A7S2U2P4_9EUKA</name>
<dbReference type="AlphaFoldDB" id="A0A7S2U2P4"/>
<protein>
    <submittedName>
        <fullName evidence="1">Uncharacterized protein</fullName>
    </submittedName>
</protein>
<reference evidence="1" key="1">
    <citation type="submission" date="2021-01" db="EMBL/GenBank/DDBJ databases">
        <authorList>
            <person name="Corre E."/>
            <person name="Pelletier E."/>
            <person name="Niang G."/>
            <person name="Scheremetjew M."/>
            <person name="Finn R."/>
            <person name="Kale V."/>
            <person name="Holt S."/>
            <person name="Cochrane G."/>
            <person name="Meng A."/>
            <person name="Brown T."/>
            <person name="Cohen L."/>
        </authorList>
    </citation>
    <scope>NUCLEOTIDE SEQUENCE</scope>
    <source>
        <strain evidence="1">CCMP622</strain>
    </source>
</reference>
<organism evidence="1">
    <name type="scientific">Lotharella oceanica</name>
    <dbReference type="NCBI Taxonomy" id="641309"/>
    <lineage>
        <taxon>Eukaryota</taxon>
        <taxon>Sar</taxon>
        <taxon>Rhizaria</taxon>
        <taxon>Cercozoa</taxon>
        <taxon>Chlorarachniophyceae</taxon>
        <taxon>Lotharella</taxon>
    </lineage>
</organism>
<evidence type="ECO:0000313" key="1">
    <source>
        <dbReference type="EMBL" id="CAD9777603.1"/>
    </source>
</evidence>
<dbReference type="EMBL" id="HBHP01035113">
    <property type="protein sequence ID" value="CAD9777603.1"/>
    <property type="molecule type" value="Transcribed_RNA"/>
</dbReference>
<gene>
    <name evidence="1" type="ORF">LSP00402_LOCUS21619</name>
</gene>